<accession>A0A6A6Q0J3</accession>
<gene>
    <name evidence="2" type="ORF">BDY17DRAFT_352192</name>
</gene>
<feature type="compositionally biased region" description="Acidic residues" evidence="1">
    <location>
        <begin position="611"/>
        <end position="626"/>
    </location>
</feature>
<protein>
    <submittedName>
        <fullName evidence="2">Uncharacterized protein</fullName>
    </submittedName>
</protein>
<evidence type="ECO:0000313" key="3">
    <source>
        <dbReference type="Proteomes" id="UP000799767"/>
    </source>
</evidence>
<organism evidence="2 3">
    <name type="scientific">Neohortaea acidophila</name>
    <dbReference type="NCBI Taxonomy" id="245834"/>
    <lineage>
        <taxon>Eukaryota</taxon>
        <taxon>Fungi</taxon>
        <taxon>Dikarya</taxon>
        <taxon>Ascomycota</taxon>
        <taxon>Pezizomycotina</taxon>
        <taxon>Dothideomycetes</taxon>
        <taxon>Dothideomycetidae</taxon>
        <taxon>Mycosphaerellales</taxon>
        <taxon>Teratosphaeriaceae</taxon>
        <taxon>Neohortaea</taxon>
    </lineage>
</organism>
<name>A0A6A6Q0J3_9PEZI</name>
<dbReference type="GeneID" id="54479216"/>
<dbReference type="AlphaFoldDB" id="A0A6A6Q0J3"/>
<feature type="region of interest" description="Disordered" evidence="1">
    <location>
        <begin position="586"/>
        <end position="651"/>
    </location>
</feature>
<dbReference type="RefSeq" id="XP_033592075.1">
    <property type="nucleotide sequence ID" value="XM_033738214.1"/>
</dbReference>
<dbReference type="EMBL" id="MU001633">
    <property type="protein sequence ID" value="KAF2485506.1"/>
    <property type="molecule type" value="Genomic_DNA"/>
</dbReference>
<feature type="region of interest" description="Disordered" evidence="1">
    <location>
        <begin position="530"/>
        <end position="559"/>
    </location>
</feature>
<evidence type="ECO:0000313" key="2">
    <source>
        <dbReference type="EMBL" id="KAF2485506.1"/>
    </source>
</evidence>
<dbReference type="Proteomes" id="UP000799767">
    <property type="component" value="Unassembled WGS sequence"/>
</dbReference>
<feature type="compositionally biased region" description="Polar residues" evidence="1">
    <location>
        <begin position="532"/>
        <end position="559"/>
    </location>
</feature>
<feature type="compositionally biased region" description="Basic residues" evidence="1">
    <location>
        <begin position="593"/>
        <end position="607"/>
    </location>
</feature>
<evidence type="ECO:0000256" key="1">
    <source>
        <dbReference type="SAM" id="MobiDB-lite"/>
    </source>
</evidence>
<keyword evidence="3" id="KW-1185">Reference proteome</keyword>
<proteinExistence type="predicted"/>
<sequence length="668" mass="72451">MHAPPEHTPEQLQGLSELIANEGLEDFPLDALLSDMLAEIPLDAGQAANANNGPHAAAQTAQDQGDLQDNRLVYPQSGQMTMPQIHGSLIVEQNETTRQNQANFSANQALPTAPVQEAETTNEADTFDPSLFMDPAVPDAPHLNHPFFSDLGSDYWKRFDFDYMTMPGEEEFQAPGQRYDFTQQPLLVDPQAFGIDLTPEQLGIQVAQPPAPEFDFEQFCDQLVQTPAPQHTVQNGQFFPVDNATVPDQGYYPTGGPMQSQNPVLHQPFAFNGGYMPQNALQNQAFNFDMPLVPQPTVQNQPFTFGMPESTVANQSFDNAAMPTQQLGTPQQQLPAAQTQQQTIPPEMPVAPVPQAAQNRPMTYCLCASSTPTDPLDVGFAAYRWCRAAIYDAQAGAGNERESLRLTRLSWMREDKHATETYAAYGQSQIEIYARQGKTCEFANQQPFGTPKCTCGAFRNNMQAAALATVAGPSYAPHVSLPSSGSVPQPPALGQQNYHVGYATVHITGPQDPQGLIDAASSRPVSIPTYADSKQQTDAVGSAESTSSAPTVEASSPSSSVMYNALSDFLKRKRDEEPADALLAIAGNGQPATKRRVTPPRASKKKTSYVEPDEDDIYAPENEAADPDGKSKKKVRFALPDDDEDAEATAGAEVDEGTIVVAQRCSRL</sequence>
<reference evidence="2" key="1">
    <citation type="journal article" date="2020" name="Stud. Mycol.">
        <title>101 Dothideomycetes genomes: a test case for predicting lifestyles and emergence of pathogens.</title>
        <authorList>
            <person name="Haridas S."/>
            <person name="Albert R."/>
            <person name="Binder M."/>
            <person name="Bloem J."/>
            <person name="Labutti K."/>
            <person name="Salamov A."/>
            <person name="Andreopoulos B."/>
            <person name="Baker S."/>
            <person name="Barry K."/>
            <person name="Bills G."/>
            <person name="Bluhm B."/>
            <person name="Cannon C."/>
            <person name="Castanera R."/>
            <person name="Culley D."/>
            <person name="Daum C."/>
            <person name="Ezra D."/>
            <person name="Gonzalez J."/>
            <person name="Henrissat B."/>
            <person name="Kuo A."/>
            <person name="Liang C."/>
            <person name="Lipzen A."/>
            <person name="Lutzoni F."/>
            <person name="Magnuson J."/>
            <person name="Mondo S."/>
            <person name="Nolan M."/>
            <person name="Ohm R."/>
            <person name="Pangilinan J."/>
            <person name="Park H.-J."/>
            <person name="Ramirez L."/>
            <person name="Alfaro M."/>
            <person name="Sun H."/>
            <person name="Tritt A."/>
            <person name="Yoshinaga Y."/>
            <person name="Zwiers L.-H."/>
            <person name="Turgeon B."/>
            <person name="Goodwin S."/>
            <person name="Spatafora J."/>
            <person name="Crous P."/>
            <person name="Grigoriev I."/>
        </authorList>
    </citation>
    <scope>NUCLEOTIDE SEQUENCE</scope>
    <source>
        <strain evidence="2">CBS 113389</strain>
    </source>
</reference>